<name>A0A8J5XJ52_DIALT</name>
<dbReference type="OMA" id="FYSITWF"/>
<evidence type="ECO:0000256" key="2">
    <source>
        <dbReference type="SAM" id="MobiDB-lite"/>
    </source>
</evidence>
<comment type="caution">
    <text evidence="5">The sequence shown here is derived from an EMBL/GenBank/DDBJ whole genome shotgun (WGS) entry which is preliminary data.</text>
</comment>
<evidence type="ECO:0000256" key="3">
    <source>
        <dbReference type="SAM" id="Phobius"/>
    </source>
</evidence>
<feature type="transmembrane region" description="Helical" evidence="3">
    <location>
        <begin position="859"/>
        <end position="882"/>
    </location>
</feature>
<dbReference type="InterPro" id="IPR000731">
    <property type="entry name" value="SSD"/>
</dbReference>
<dbReference type="GO" id="GO:0016020">
    <property type="term" value="C:membrane"/>
    <property type="evidence" value="ECO:0007669"/>
    <property type="project" value="TreeGrafter"/>
</dbReference>
<dbReference type="SUPFAM" id="SSF82866">
    <property type="entry name" value="Multidrug efflux transporter AcrB transmembrane domain"/>
    <property type="match status" value="2"/>
</dbReference>
<dbReference type="Proteomes" id="UP000751190">
    <property type="component" value="Unassembled WGS sequence"/>
</dbReference>
<feature type="transmembrane region" description="Helical" evidence="3">
    <location>
        <begin position="327"/>
        <end position="346"/>
    </location>
</feature>
<keyword evidence="3" id="KW-1133">Transmembrane helix</keyword>
<keyword evidence="6" id="KW-1185">Reference proteome</keyword>
<comment type="similarity">
    <text evidence="1">Belongs to the patched family.</text>
</comment>
<feature type="domain" description="SSD" evidence="4">
    <location>
        <begin position="759"/>
        <end position="888"/>
    </location>
</feature>
<proteinExistence type="inferred from homology"/>
<feature type="region of interest" description="Disordered" evidence="2">
    <location>
        <begin position="903"/>
        <end position="926"/>
    </location>
</feature>
<accession>A0A8J5XJ52</accession>
<feature type="transmembrane region" description="Helical" evidence="3">
    <location>
        <begin position="33"/>
        <end position="53"/>
    </location>
</feature>
<feature type="transmembrane region" description="Helical" evidence="3">
    <location>
        <begin position="737"/>
        <end position="759"/>
    </location>
</feature>
<gene>
    <name evidence="5" type="ORF">KFE25_012077</name>
</gene>
<keyword evidence="3" id="KW-0472">Membrane</keyword>
<dbReference type="PROSITE" id="PS50156">
    <property type="entry name" value="SSD"/>
    <property type="match status" value="2"/>
</dbReference>
<feature type="transmembrane region" description="Helical" evidence="3">
    <location>
        <begin position="507"/>
        <end position="531"/>
    </location>
</feature>
<feature type="region of interest" description="Disordered" evidence="2">
    <location>
        <begin position="463"/>
        <end position="484"/>
    </location>
</feature>
<feature type="transmembrane region" description="Helical" evidence="3">
    <location>
        <begin position="792"/>
        <end position="813"/>
    </location>
</feature>
<dbReference type="Pfam" id="PF12349">
    <property type="entry name" value="Sterol-sensing"/>
    <property type="match status" value="1"/>
</dbReference>
<evidence type="ECO:0000256" key="1">
    <source>
        <dbReference type="ARBA" id="ARBA00005585"/>
    </source>
</evidence>
<organism evidence="5 6">
    <name type="scientific">Diacronema lutheri</name>
    <name type="common">Unicellular marine alga</name>
    <name type="synonym">Monochrysis lutheri</name>
    <dbReference type="NCBI Taxonomy" id="2081491"/>
    <lineage>
        <taxon>Eukaryota</taxon>
        <taxon>Haptista</taxon>
        <taxon>Haptophyta</taxon>
        <taxon>Pavlovophyceae</taxon>
        <taxon>Pavlovales</taxon>
        <taxon>Pavlovaceae</taxon>
        <taxon>Diacronema</taxon>
    </lineage>
</organism>
<dbReference type="Gene3D" id="1.20.1640.10">
    <property type="entry name" value="Multidrug efflux transporter AcrB transmembrane domain"/>
    <property type="match status" value="2"/>
</dbReference>
<feature type="transmembrane region" description="Helical" evidence="3">
    <location>
        <begin position="766"/>
        <end position="786"/>
    </location>
</feature>
<keyword evidence="3" id="KW-0812">Transmembrane</keyword>
<dbReference type="EMBL" id="JAGTXO010000021">
    <property type="protein sequence ID" value="KAG8462257.1"/>
    <property type="molecule type" value="Genomic_DNA"/>
</dbReference>
<evidence type="ECO:0000313" key="5">
    <source>
        <dbReference type="EMBL" id="KAG8462257.1"/>
    </source>
</evidence>
<feature type="transmembrane region" description="Helical" evidence="3">
    <location>
        <begin position="268"/>
        <end position="289"/>
    </location>
</feature>
<feature type="domain" description="SSD" evidence="4">
    <location>
        <begin position="267"/>
        <end position="424"/>
    </location>
</feature>
<dbReference type="InterPro" id="IPR053958">
    <property type="entry name" value="HMGCR/SNAP/NPC1-like_SSD"/>
</dbReference>
<feature type="transmembrane region" description="Helical" evidence="3">
    <location>
        <begin position="296"/>
        <end position="321"/>
    </location>
</feature>
<sequence>MRKWTALQERLQLAFYRAFDRLGFAVAQRPHTVIGVALFIALACMGGIARGTWESRLEYTFVPRYLASFAQFERQAVLFGPSARVEEFKLDRVDGGNVLDKAVLKQAKRLHSHISHEMRATMPNGTRVKYADICERAYDDGPCAMDNIFSSTRLDALFDSLTSNQLDSFFYELRDDLERWVGGITVDERGKRLRATSLRFFYLVSPVDSTPAAFTDPPRGPARAERLAWEAQFIEATNALDNGAGLRLQGVAGRSLDDEIARNVQGSVVFMALAVCSILLYMSALLGGAPPYDSRFLLGCGAVGTIVLSELAGFGLAALFGVPLTDVSLLIVFIVVGVGVDDIILCTDFVRATPAKLPLASRLAHGMAGAGSAIFLTSVTNLVAFLVAASVDFPGVRWFCMAAGIIVFVLFALTVTLFAALLHLDDRRRAARRYDCLACAGGGDGEDGAREGRAAHTTSNALAAAPADAAPPSPARGGDGCARTPGRMHARARMALRAYGRCITRPIVGLVVVACFCAVIPLGFVVAVPALKIGVDFEDNFPDGSYLARYYLHTDAFYEALSASSVLTFERERFDVDWADRAEQRRVLSLVRTLDEHPRSSGPIRSWLADYRAHVDRAAAQANRTEPVPPKWGGGFYDGLRGWLDRTEPECDDDACTRIIIPRVYKQHIVWEDDGKEGDERRIRATRFLGEVEAPGTLQGRIDAMNEFRAAAQPQAGALGAEVYSYFFIFSDRDATVVRLITGTLLSAAGAVLAVLLLFLHVTTVLLIAIGIAAVDGGLFITMAFWDVPLDVGSFICLAIAIGLSVDYVVHLAHAFEHARGDAAERAIGALDEIGSAVAKGGASTFLGIVLLAGSESEIFRIFFKMLVATVVLGLLTGLVYFPAAATLVGRWIPSKAHGADDRAARDQTARGGSGVGLAPTPGAAA</sequence>
<dbReference type="PANTHER" id="PTHR10796:SF92">
    <property type="entry name" value="PATCHED-RELATED, ISOFORM A"/>
    <property type="match status" value="1"/>
</dbReference>
<dbReference type="InterPro" id="IPR051697">
    <property type="entry name" value="Patched_domain-protein"/>
</dbReference>
<dbReference type="AlphaFoldDB" id="A0A8J5XJ52"/>
<feature type="transmembrane region" description="Helical" evidence="3">
    <location>
        <begin position="396"/>
        <end position="424"/>
    </location>
</feature>
<feature type="transmembrane region" description="Helical" evidence="3">
    <location>
        <begin position="367"/>
        <end position="390"/>
    </location>
</feature>
<reference evidence="5" key="1">
    <citation type="submission" date="2021-05" db="EMBL/GenBank/DDBJ databases">
        <title>The genome of the haptophyte Pavlova lutheri (Diacronema luteri, Pavlovales) - a model for lipid biosynthesis in eukaryotic algae.</title>
        <authorList>
            <person name="Hulatt C.J."/>
            <person name="Posewitz M.C."/>
        </authorList>
    </citation>
    <scope>NUCLEOTIDE SEQUENCE</scope>
    <source>
        <strain evidence="5">NIVA-4/92</strain>
    </source>
</reference>
<dbReference type="OrthoDB" id="6510177at2759"/>
<evidence type="ECO:0000259" key="4">
    <source>
        <dbReference type="PROSITE" id="PS50156"/>
    </source>
</evidence>
<protein>
    <recommendedName>
        <fullName evidence="4">SSD domain-containing protein</fullName>
    </recommendedName>
</protein>
<dbReference type="PANTHER" id="PTHR10796">
    <property type="entry name" value="PATCHED-RELATED"/>
    <property type="match status" value="1"/>
</dbReference>
<evidence type="ECO:0000313" key="6">
    <source>
        <dbReference type="Proteomes" id="UP000751190"/>
    </source>
</evidence>